<feature type="region of interest" description="Disordered" evidence="3">
    <location>
        <begin position="886"/>
        <end position="909"/>
    </location>
</feature>
<evidence type="ECO:0008006" key="6">
    <source>
        <dbReference type="Google" id="ProtNLM"/>
    </source>
</evidence>
<keyword evidence="5" id="KW-1185">Reference proteome</keyword>
<evidence type="ECO:0000313" key="4">
    <source>
        <dbReference type="EMBL" id="KAJ4832441.1"/>
    </source>
</evidence>
<keyword evidence="1" id="KW-0677">Repeat</keyword>
<feature type="compositionally biased region" description="Basic residues" evidence="3">
    <location>
        <begin position="897"/>
        <end position="909"/>
    </location>
</feature>
<dbReference type="EMBL" id="JAKUCV010005132">
    <property type="protein sequence ID" value="KAJ4832441.1"/>
    <property type="molecule type" value="Genomic_DNA"/>
</dbReference>
<dbReference type="NCBIfam" id="TIGR00756">
    <property type="entry name" value="PPR"/>
    <property type="match status" value="1"/>
</dbReference>
<sequence>MPKLMTLRRLSSLFRSAIEPAAVESYESARDATLKHFVGSLDTSPSSSSPPSPSPRKRLSLKLSPSKPKPKKKPPPTSSSSSSSTSTSPSPSPSPRALRSILTEDSEDARLVSREISSILPGIDASVGSSSDASVNDLTIPWFQNLTNETISLRRRDGRRDRKQSWVFNSGQFNRFNRLVGTCSTKFGTDNTLLVFGKLGRETGVKELNAMMKICMKEARRSGDEDAAVGHLSKAFQILLEIRERGFPIEEHTYGPFLSCLIDMGLVQDFQSSADIIKDANPSALARLGYYEMRLHIRVNDEEKVQELCNYICTDHGDENFDLQKNYLLALCEGDREDDLLKLLDIVDVTKISSVEHLSIIFKSLGRLLLESAARKFLLMLQECDNEADDISTLIFSYASSIPNLTVEDVVSKFESLHQELEITPSSKSYEQLVVHICHLHKVHEALDVVDQMCEAGLSISIDTIDSILCATEESSEFNLVRRIYSLICQQHLQPNNETLRSMIILFVKMKDFEGAYGMLNDLKKLNLKPNASMYNAILGGYYREQADGRLVVVVLVEDREQKNVSGAMMVLKQMKLADVKPDSITYSYLIANCNSEQQLVQYYEEMKVAGVQVSKQVFMSIINAYAACGQFQKAKEVLLEKEIPIKNLSEIKSVLVSALASHGQISDALKIYDEIKEAGSNPEPKAVISLIEHLQSEGELSTLLKLLEDLEDHGYWVDGCRRVVLFCIRNKHLKSAMDLLKELTNTFSNDELAMDVLFDEVFSVIPETEPIDVQMGLDLLQLIKDEIGVYPSRKCLDFLLSACVKAKDLRSSLLVWKEYQAAGLPYNVTSYLRCPMLGPFLSFCKMYQALLASKAHVSAKVLLNKIPKDDPHVRIVIQACRESYGTSASGSEGQKKMKKKRVEKSKVC</sequence>
<feature type="repeat" description="PPR" evidence="2">
    <location>
        <begin position="649"/>
        <end position="683"/>
    </location>
</feature>
<reference evidence="4" key="1">
    <citation type="submission" date="2022-02" db="EMBL/GenBank/DDBJ databases">
        <authorList>
            <person name="Henning P.M."/>
            <person name="McCubbin A.G."/>
            <person name="Shore J.S."/>
        </authorList>
    </citation>
    <scope>NUCLEOTIDE SEQUENCE</scope>
    <source>
        <strain evidence="4">F60SS</strain>
        <tissue evidence="4">Leaves</tissue>
    </source>
</reference>
<dbReference type="PANTHER" id="PTHR47262">
    <property type="entry name" value="OS02G0132600 PROTEIN"/>
    <property type="match status" value="1"/>
</dbReference>
<protein>
    <recommendedName>
        <fullName evidence="6">Pentacotripeptide-repeat region of PRORP domain-containing protein</fullName>
    </recommendedName>
</protein>
<accession>A0A9Q0J7K5</accession>
<dbReference type="PROSITE" id="PS51375">
    <property type="entry name" value="PPR"/>
    <property type="match status" value="1"/>
</dbReference>
<dbReference type="OrthoDB" id="767661at2759"/>
<dbReference type="PANTHER" id="PTHR47262:SF1">
    <property type="entry name" value="OS02G0132600 PROTEIN"/>
    <property type="match status" value="1"/>
</dbReference>
<evidence type="ECO:0000256" key="3">
    <source>
        <dbReference type="SAM" id="MobiDB-lite"/>
    </source>
</evidence>
<dbReference type="Gene3D" id="1.25.40.10">
    <property type="entry name" value="Tetratricopeptide repeat domain"/>
    <property type="match status" value="2"/>
</dbReference>
<evidence type="ECO:0000256" key="1">
    <source>
        <dbReference type="ARBA" id="ARBA00022737"/>
    </source>
</evidence>
<dbReference type="InterPro" id="IPR002885">
    <property type="entry name" value="PPR_rpt"/>
</dbReference>
<evidence type="ECO:0000313" key="5">
    <source>
        <dbReference type="Proteomes" id="UP001141552"/>
    </source>
</evidence>
<feature type="region of interest" description="Disordered" evidence="3">
    <location>
        <begin position="37"/>
        <end position="98"/>
    </location>
</feature>
<comment type="caution">
    <text evidence="4">The sequence shown here is derived from an EMBL/GenBank/DDBJ whole genome shotgun (WGS) entry which is preliminary data.</text>
</comment>
<reference evidence="4" key="2">
    <citation type="journal article" date="2023" name="Plants (Basel)">
        <title>Annotation of the Turnera subulata (Passifloraceae) Draft Genome Reveals the S-Locus Evolved after the Divergence of Turneroideae from Passifloroideae in a Stepwise Manner.</title>
        <authorList>
            <person name="Henning P.M."/>
            <person name="Roalson E.H."/>
            <person name="Mir W."/>
            <person name="McCubbin A.G."/>
            <person name="Shore J.S."/>
        </authorList>
    </citation>
    <scope>NUCLEOTIDE SEQUENCE</scope>
    <source>
        <strain evidence="4">F60SS</strain>
    </source>
</reference>
<gene>
    <name evidence="4" type="ORF">Tsubulata_017104</name>
</gene>
<dbReference type="InterPro" id="IPR011990">
    <property type="entry name" value="TPR-like_helical_dom_sf"/>
</dbReference>
<dbReference type="Proteomes" id="UP001141552">
    <property type="component" value="Unassembled WGS sequence"/>
</dbReference>
<dbReference type="AlphaFoldDB" id="A0A9Q0J7K5"/>
<name>A0A9Q0J7K5_9ROSI</name>
<dbReference type="Pfam" id="PF01535">
    <property type="entry name" value="PPR"/>
    <property type="match status" value="2"/>
</dbReference>
<feature type="compositionally biased region" description="Low complexity" evidence="3">
    <location>
        <begin position="78"/>
        <end position="89"/>
    </location>
</feature>
<evidence type="ECO:0000256" key="2">
    <source>
        <dbReference type="PROSITE-ProRule" id="PRU00708"/>
    </source>
</evidence>
<proteinExistence type="predicted"/>
<organism evidence="4 5">
    <name type="scientific">Turnera subulata</name>
    <dbReference type="NCBI Taxonomy" id="218843"/>
    <lineage>
        <taxon>Eukaryota</taxon>
        <taxon>Viridiplantae</taxon>
        <taxon>Streptophyta</taxon>
        <taxon>Embryophyta</taxon>
        <taxon>Tracheophyta</taxon>
        <taxon>Spermatophyta</taxon>
        <taxon>Magnoliopsida</taxon>
        <taxon>eudicotyledons</taxon>
        <taxon>Gunneridae</taxon>
        <taxon>Pentapetalae</taxon>
        <taxon>rosids</taxon>
        <taxon>fabids</taxon>
        <taxon>Malpighiales</taxon>
        <taxon>Passifloraceae</taxon>
        <taxon>Turnera</taxon>
    </lineage>
</organism>